<evidence type="ECO:0000256" key="2">
    <source>
        <dbReference type="ARBA" id="ARBA00007118"/>
    </source>
</evidence>
<evidence type="ECO:0000313" key="8">
    <source>
        <dbReference type="EMBL" id="GGE44719.1"/>
    </source>
</evidence>
<dbReference type="SUPFAM" id="SSF55469">
    <property type="entry name" value="FMN-dependent nitroreductase-like"/>
    <property type="match status" value="1"/>
</dbReference>
<dbReference type="EMBL" id="BMGM01000014">
    <property type="protein sequence ID" value="GGE44719.1"/>
    <property type="molecule type" value="Genomic_DNA"/>
</dbReference>
<keyword evidence="3" id="KW-0285">Flavoprotein</keyword>
<evidence type="ECO:0000256" key="3">
    <source>
        <dbReference type="ARBA" id="ARBA00022630"/>
    </source>
</evidence>
<dbReference type="PANTHER" id="PTHR43673:SF2">
    <property type="entry name" value="NITROREDUCTASE"/>
    <property type="match status" value="1"/>
</dbReference>
<evidence type="ECO:0000259" key="7">
    <source>
        <dbReference type="Pfam" id="PF00881"/>
    </source>
</evidence>
<sequence length="210" mass="24355">MTSLDALKWRYATKKFDENLIIDEGKIDIIKEAFNLTPTSYGLQPIKMLVIQDKKLQSKLREVSFNQQQVSTCSHLLVFCIEQKIDKEFIQKNFERIKEIRNTPDETLAPFRSFLINDFSTKNEFEIAAWAKNQAYLALGNILTVCAYEQIDACPMEGFVVQKYDEILGLKEQQLSSCLVLPIGYRAKDDEFAEFKKVRRPLKDVVLEID</sequence>
<evidence type="ECO:0000256" key="4">
    <source>
        <dbReference type="ARBA" id="ARBA00022643"/>
    </source>
</evidence>
<keyword evidence="6" id="KW-0560">Oxidoreductase</keyword>
<proteinExistence type="inferred from homology"/>
<gene>
    <name evidence="8" type="ORF">GCM10010832_25840</name>
</gene>
<comment type="cofactor">
    <cofactor evidence="1">
        <name>FMN</name>
        <dbReference type="ChEBI" id="CHEBI:58210"/>
    </cofactor>
</comment>
<dbReference type="InterPro" id="IPR000415">
    <property type="entry name" value="Nitroreductase-like"/>
</dbReference>
<accession>A0ABQ1SN38</accession>
<feature type="domain" description="Nitroreductase" evidence="7">
    <location>
        <begin position="7"/>
        <end position="185"/>
    </location>
</feature>
<dbReference type="InterPro" id="IPR029479">
    <property type="entry name" value="Nitroreductase"/>
</dbReference>
<evidence type="ECO:0000256" key="6">
    <source>
        <dbReference type="ARBA" id="ARBA00023002"/>
    </source>
</evidence>
<keyword evidence="5" id="KW-0521">NADP</keyword>
<dbReference type="CDD" id="cd02149">
    <property type="entry name" value="NfsB-like"/>
    <property type="match status" value="1"/>
</dbReference>
<evidence type="ECO:0000256" key="1">
    <source>
        <dbReference type="ARBA" id="ARBA00001917"/>
    </source>
</evidence>
<comment type="caution">
    <text evidence="8">The sequence shown here is derived from an EMBL/GenBank/DDBJ whole genome shotgun (WGS) entry which is preliminary data.</text>
</comment>
<dbReference type="Pfam" id="PF00881">
    <property type="entry name" value="Nitroreductase"/>
    <property type="match status" value="1"/>
</dbReference>
<protein>
    <submittedName>
        <fullName evidence="8">Nitroreductase</fullName>
    </submittedName>
</protein>
<dbReference type="RefSeq" id="WP_188459575.1">
    <property type="nucleotide sequence ID" value="NZ_BMGM01000014.1"/>
</dbReference>
<keyword evidence="9" id="KW-1185">Reference proteome</keyword>
<name>A0ABQ1SN38_9FLAO</name>
<evidence type="ECO:0000256" key="5">
    <source>
        <dbReference type="ARBA" id="ARBA00022857"/>
    </source>
</evidence>
<dbReference type="InterPro" id="IPR033878">
    <property type="entry name" value="NfsB-like"/>
</dbReference>
<keyword evidence="4" id="KW-0288">FMN</keyword>
<dbReference type="PANTHER" id="PTHR43673">
    <property type="entry name" value="NAD(P)H NITROREDUCTASE YDGI-RELATED"/>
    <property type="match status" value="1"/>
</dbReference>
<comment type="similarity">
    <text evidence="2">Belongs to the nitroreductase family.</text>
</comment>
<evidence type="ECO:0000313" key="9">
    <source>
        <dbReference type="Proteomes" id="UP000599179"/>
    </source>
</evidence>
<dbReference type="Proteomes" id="UP000599179">
    <property type="component" value="Unassembled WGS sequence"/>
</dbReference>
<dbReference type="Gene3D" id="3.40.109.10">
    <property type="entry name" value="NADH Oxidase"/>
    <property type="match status" value="1"/>
</dbReference>
<reference evidence="9" key="1">
    <citation type="journal article" date="2019" name="Int. J. Syst. Evol. Microbiol.">
        <title>The Global Catalogue of Microorganisms (GCM) 10K type strain sequencing project: providing services to taxonomists for standard genome sequencing and annotation.</title>
        <authorList>
            <consortium name="The Broad Institute Genomics Platform"/>
            <consortium name="The Broad Institute Genome Sequencing Center for Infectious Disease"/>
            <person name="Wu L."/>
            <person name="Ma J."/>
        </authorList>
    </citation>
    <scope>NUCLEOTIDE SEQUENCE [LARGE SCALE GENOMIC DNA]</scope>
    <source>
        <strain evidence="9">CGMCC 1.12931</strain>
    </source>
</reference>
<organism evidence="8 9">
    <name type="scientific">Psychroflexus planctonicus</name>
    <dbReference type="NCBI Taxonomy" id="1526575"/>
    <lineage>
        <taxon>Bacteria</taxon>
        <taxon>Pseudomonadati</taxon>
        <taxon>Bacteroidota</taxon>
        <taxon>Flavobacteriia</taxon>
        <taxon>Flavobacteriales</taxon>
        <taxon>Flavobacteriaceae</taxon>
        <taxon>Psychroflexus</taxon>
    </lineage>
</organism>